<dbReference type="AlphaFoldDB" id="A0A0E0BTR6"/>
<keyword evidence="5" id="KW-0560">Oxidoreductase</keyword>
<dbReference type="Pfam" id="PF01266">
    <property type="entry name" value="DAO"/>
    <property type="match status" value="1"/>
</dbReference>
<dbReference type="Gramene" id="OGLUM12G16420.1">
    <property type="protein sequence ID" value="OGLUM12G16420.1"/>
    <property type="gene ID" value="OGLUM12G16420"/>
</dbReference>
<reference evidence="7" key="1">
    <citation type="submission" date="2015-04" db="UniProtKB">
        <authorList>
            <consortium name="EnsemblPlants"/>
        </authorList>
    </citation>
    <scope>IDENTIFICATION</scope>
</reference>
<feature type="domain" description="FAD dependent oxidoreductase" evidence="6">
    <location>
        <begin position="13"/>
        <end position="60"/>
    </location>
</feature>
<dbReference type="PANTHER" id="PTHR10961">
    <property type="entry name" value="PEROXISOMAL SARCOSINE OXIDASE"/>
    <property type="match status" value="1"/>
</dbReference>
<name>A0A0E0BTR6_9ORYZ</name>
<dbReference type="Proteomes" id="UP000026961">
    <property type="component" value="Chromosome 12"/>
</dbReference>
<evidence type="ECO:0000259" key="6">
    <source>
        <dbReference type="Pfam" id="PF01266"/>
    </source>
</evidence>
<accession>A0A0E0BTR6</accession>
<evidence type="ECO:0000313" key="8">
    <source>
        <dbReference type="Proteomes" id="UP000026961"/>
    </source>
</evidence>
<dbReference type="GO" id="GO:0008115">
    <property type="term" value="F:sarcosine oxidase activity"/>
    <property type="evidence" value="ECO:0007669"/>
    <property type="project" value="TreeGrafter"/>
</dbReference>
<evidence type="ECO:0000256" key="2">
    <source>
        <dbReference type="ARBA" id="ARBA00010989"/>
    </source>
</evidence>
<evidence type="ECO:0000313" key="7">
    <source>
        <dbReference type="EnsemblPlants" id="OGLUM12G16420.1"/>
    </source>
</evidence>
<dbReference type="Gene3D" id="3.50.50.60">
    <property type="entry name" value="FAD/NAD(P)-binding domain"/>
    <property type="match status" value="1"/>
</dbReference>
<comment type="similarity">
    <text evidence="2">Belongs to the MSOX/MTOX family.</text>
</comment>
<dbReference type="SUPFAM" id="SSF51905">
    <property type="entry name" value="FAD/NAD(P)-binding domain"/>
    <property type="match status" value="1"/>
</dbReference>
<evidence type="ECO:0000256" key="1">
    <source>
        <dbReference type="ARBA" id="ARBA00001974"/>
    </source>
</evidence>
<dbReference type="EnsemblPlants" id="OGLUM12G16420.1">
    <property type="protein sequence ID" value="OGLUM12G16420.1"/>
    <property type="gene ID" value="OGLUM12G16420"/>
</dbReference>
<keyword evidence="3" id="KW-0285">Flavoprotein</keyword>
<dbReference type="InterPro" id="IPR036188">
    <property type="entry name" value="FAD/NAD-bd_sf"/>
</dbReference>
<keyword evidence="4" id="KW-0274">FAD</keyword>
<dbReference type="InterPro" id="IPR045170">
    <property type="entry name" value="MTOX"/>
</dbReference>
<dbReference type="eggNOG" id="KOG2820">
    <property type="taxonomic scope" value="Eukaryota"/>
</dbReference>
<keyword evidence="8" id="KW-1185">Reference proteome</keyword>
<dbReference type="STRING" id="40148.A0A0E0BTR6"/>
<reference evidence="7" key="2">
    <citation type="submission" date="2018-05" db="EMBL/GenBank/DDBJ databases">
        <title>OgluRS3 (Oryza glumaepatula Reference Sequence Version 3).</title>
        <authorList>
            <person name="Zhang J."/>
            <person name="Kudrna D."/>
            <person name="Lee S."/>
            <person name="Talag J."/>
            <person name="Welchert J."/>
            <person name="Wing R.A."/>
        </authorList>
    </citation>
    <scope>NUCLEOTIDE SEQUENCE [LARGE SCALE GENOMIC DNA]</scope>
</reference>
<dbReference type="InterPro" id="IPR006076">
    <property type="entry name" value="FAD-dep_OxRdtase"/>
</dbReference>
<sequence>MTAAAAATNGGFDVIVVGGGIMGSCAAYAAASSSASRGGGARVLLLERFDLLHHRGSSHGEPTLGSNPRSATGTLYSGKMVGGRPLNDRFPELYNVAVTKKVTIATLKQKGIDSVKFRRCLYCEKLRDWNKIKNRWVICS</sequence>
<dbReference type="PANTHER" id="PTHR10961:SF7">
    <property type="entry name" value="FAD DEPENDENT OXIDOREDUCTASE DOMAIN-CONTAINING PROTEIN"/>
    <property type="match status" value="1"/>
</dbReference>
<evidence type="ECO:0000256" key="4">
    <source>
        <dbReference type="ARBA" id="ARBA00022827"/>
    </source>
</evidence>
<evidence type="ECO:0000256" key="3">
    <source>
        <dbReference type="ARBA" id="ARBA00022630"/>
    </source>
</evidence>
<proteinExistence type="inferred from homology"/>
<dbReference type="HOGENOM" id="CLU_1838249_0_0_1"/>
<protein>
    <recommendedName>
        <fullName evidence="6">FAD dependent oxidoreductase domain-containing protein</fullName>
    </recommendedName>
</protein>
<organism evidence="7">
    <name type="scientific">Oryza glumipatula</name>
    <dbReference type="NCBI Taxonomy" id="40148"/>
    <lineage>
        <taxon>Eukaryota</taxon>
        <taxon>Viridiplantae</taxon>
        <taxon>Streptophyta</taxon>
        <taxon>Embryophyta</taxon>
        <taxon>Tracheophyta</taxon>
        <taxon>Spermatophyta</taxon>
        <taxon>Magnoliopsida</taxon>
        <taxon>Liliopsida</taxon>
        <taxon>Poales</taxon>
        <taxon>Poaceae</taxon>
        <taxon>BOP clade</taxon>
        <taxon>Oryzoideae</taxon>
        <taxon>Oryzeae</taxon>
        <taxon>Oryzinae</taxon>
        <taxon>Oryza</taxon>
    </lineage>
</organism>
<dbReference type="GO" id="GO:0050660">
    <property type="term" value="F:flavin adenine dinucleotide binding"/>
    <property type="evidence" value="ECO:0007669"/>
    <property type="project" value="InterPro"/>
</dbReference>
<comment type="cofactor">
    <cofactor evidence="1">
        <name>FAD</name>
        <dbReference type="ChEBI" id="CHEBI:57692"/>
    </cofactor>
</comment>
<evidence type="ECO:0000256" key="5">
    <source>
        <dbReference type="ARBA" id="ARBA00023002"/>
    </source>
</evidence>